<proteinExistence type="predicted"/>
<dbReference type="PROSITE" id="PS51257">
    <property type="entry name" value="PROKAR_LIPOPROTEIN"/>
    <property type="match status" value="1"/>
</dbReference>
<protein>
    <recommendedName>
        <fullName evidence="3">Lipoprotein</fullName>
    </recommendedName>
</protein>
<comment type="caution">
    <text evidence="1">The sequence shown here is derived from an EMBL/GenBank/DDBJ whole genome shotgun (WGS) entry which is preliminary data.</text>
</comment>
<evidence type="ECO:0000313" key="2">
    <source>
        <dbReference type="Proteomes" id="UP001500621"/>
    </source>
</evidence>
<evidence type="ECO:0008006" key="3">
    <source>
        <dbReference type="Google" id="ProtNLM"/>
    </source>
</evidence>
<keyword evidence="2" id="KW-1185">Reference proteome</keyword>
<accession>A0ABP8VV79</accession>
<gene>
    <name evidence="1" type="ORF">GCM10023226_08350</name>
</gene>
<dbReference type="EMBL" id="BAABIM010000001">
    <property type="protein sequence ID" value="GAA4673634.1"/>
    <property type="molecule type" value="Genomic_DNA"/>
</dbReference>
<sequence>MRTGGWCHVRVCVVRRFPQCVAVLTVVLLAAGCSTLQQDADAEAGRVADLVLPTALDDVLARARPGSPERRRAVVARWLEGRGRSVIGSRANADWRVVGGEGTSIRVDVYAFWESGDLLPPDQGEATWGVACRVYDVAGRVTAMRVECPDGTPPGP</sequence>
<evidence type="ECO:0000313" key="1">
    <source>
        <dbReference type="EMBL" id="GAA4673634.1"/>
    </source>
</evidence>
<dbReference type="Proteomes" id="UP001500621">
    <property type="component" value="Unassembled WGS sequence"/>
</dbReference>
<name>A0ABP8VV79_9ACTN</name>
<organism evidence="1 2">
    <name type="scientific">Nocardioides nanhaiensis</name>
    <dbReference type="NCBI Taxonomy" id="1476871"/>
    <lineage>
        <taxon>Bacteria</taxon>
        <taxon>Bacillati</taxon>
        <taxon>Actinomycetota</taxon>
        <taxon>Actinomycetes</taxon>
        <taxon>Propionibacteriales</taxon>
        <taxon>Nocardioidaceae</taxon>
        <taxon>Nocardioides</taxon>
    </lineage>
</organism>
<reference evidence="2" key="1">
    <citation type="journal article" date="2019" name="Int. J. Syst. Evol. Microbiol.">
        <title>The Global Catalogue of Microorganisms (GCM) 10K type strain sequencing project: providing services to taxonomists for standard genome sequencing and annotation.</title>
        <authorList>
            <consortium name="The Broad Institute Genomics Platform"/>
            <consortium name="The Broad Institute Genome Sequencing Center for Infectious Disease"/>
            <person name="Wu L."/>
            <person name="Ma J."/>
        </authorList>
    </citation>
    <scope>NUCLEOTIDE SEQUENCE [LARGE SCALE GENOMIC DNA]</scope>
    <source>
        <strain evidence="2">JCM 18127</strain>
    </source>
</reference>